<reference evidence="2" key="1">
    <citation type="submission" date="2024-04" db="EMBL/GenBank/DDBJ databases">
        <title>Phylogenomic analyses of a clade within the roseobacter group suggest taxonomic reassignments of species of the genera Aestuariivita, Citreicella, Loktanella, Nautella, Pelagibaca, Ruegeria, Thalassobius, Thiobacimonas and Tropicibacter, and the proposal o.</title>
        <authorList>
            <person name="Jeon C.O."/>
        </authorList>
    </citation>
    <scope>NUCLEOTIDE SEQUENCE [LARGE SCALE GENOMIC DNA]</scope>
    <source>
        <strain evidence="2">SS1-5</strain>
    </source>
</reference>
<dbReference type="Proteomes" id="UP001470809">
    <property type="component" value="Chromosome"/>
</dbReference>
<dbReference type="RefSeq" id="WP_373634975.1">
    <property type="nucleotide sequence ID" value="NZ_CP151767.2"/>
</dbReference>
<protein>
    <submittedName>
        <fullName evidence="1">Uncharacterized protein</fullName>
    </submittedName>
</protein>
<dbReference type="EMBL" id="CP151767">
    <property type="protein sequence ID" value="WZU67946.2"/>
    <property type="molecule type" value="Genomic_DNA"/>
</dbReference>
<keyword evidence="2" id="KW-1185">Reference proteome</keyword>
<evidence type="ECO:0000313" key="1">
    <source>
        <dbReference type="EMBL" id="WZU67946.2"/>
    </source>
</evidence>
<organism evidence="1 2">
    <name type="scientific">Yoonia rhodophyticola</name>
    <dbReference type="NCBI Taxonomy" id="3137370"/>
    <lineage>
        <taxon>Bacteria</taxon>
        <taxon>Pseudomonadati</taxon>
        <taxon>Pseudomonadota</taxon>
        <taxon>Alphaproteobacteria</taxon>
        <taxon>Rhodobacterales</taxon>
        <taxon>Paracoccaceae</taxon>
        <taxon>Yoonia</taxon>
    </lineage>
</organism>
<proteinExistence type="predicted"/>
<dbReference type="AlphaFoldDB" id="A0AAN0MGS4"/>
<evidence type="ECO:0000313" key="2">
    <source>
        <dbReference type="Proteomes" id="UP001470809"/>
    </source>
</evidence>
<gene>
    <name evidence="1" type="ORF">AABB31_03065</name>
</gene>
<name>A0AAN0MGS4_9RHOB</name>
<dbReference type="KEGG" id="yrh:AABB31_03065"/>
<reference evidence="1 2" key="2">
    <citation type="submission" date="2024-08" db="EMBL/GenBank/DDBJ databases">
        <title>Phylogenomic analyses of a clade within the roseobacter group suggest taxonomic reassignments of species of the genera Aestuariivita, Citreicella, Loktanella, Nautella, Pelagibaca, Ruegeria, Thalassobius, Thiobacimonas and Tropicibacter, and the proposal o.</title>
        <authorList>
            <person name="Jeon C.O."/>
        </authorList>
    </citation>
    <scope>NUCLEOTIDE SEQUENCE [LARGE SCALE GENOMIC DNA]</scope>
    <source>
        <strain evidence="1 2">SS1-5</strain>
    </source>
</reference>
<sequence length="113" mass="11696">MNLMTLAAFMGAIVLFGLSVSPGHPAVPCFTILAYALCAYILMPDLAIASSRETIEWHFVYPLVSSVLVTAELFMLNPAAGPALIALGSALFGGLSTGHSCGICGPCYSGSRV</sequence>
<accession>A0AAN0MGS4</accession>